<dbReference type="AlphaFoldDB" id="A0A3A4QW96"/>
<feature type="compositionally biased region" description="Basic residues" evidence="1">
    <location>
        <begin position="379"/>
        <end position="391"/>
    </location>
</feature>
<sequence length="391" mass="43238">MNEANNMSSGTVVGVMPDLANSNGTRPQGMINFLPEQEETYYRKNRGIRDTEPCAVTVWQCVEQALKAEPDAKECAKKRVLSGKRASNGEFGRSEDIIARQFGFASANGYRFAKHVYCHGHASVKRLVEQGVLKMTPASRLAGLPPHLQHKAALAIGAAHMRGCSSRLLGRIVAVACSGDTIVYNTLHNAVMNAQDKASLTSVLSSCKSDDISEQKNGSIKEVLHEVHTVLSEIIFRINSERAGMDDSSLTDIYEELGRIEKLAAHMREHMGLNTGDEAFWQTMTERHTQLRGTVQFFSHYLLRKKIVVPSSLQDELSCSFHNAVVVLSCIAETLTFCRGAKRPRPASHPGMIHPQSHSGYPEGAPRRGVLRSDLTKNRSNKKRRLSCVRD</sequence>
<proteinExistence type="predicted"/>
<accession>A0A3A4QW96</accession>
<gene>
    <name evidence="2" type="ORF">C4541_11080</name>
</gene>
<evidence type="ECO:0000313" key="2">
    <source>
        <dbReference type="EMBL" id="RJP57012.1"/>
    </source>
</evidence>
<reference evidence="2 3" key="1">
    <citation type="journal article" date="2017" name="ISME J.">
        <title>Energy and carbon metabolisms in a deep terrestrial subsurface fluid microbial community.</title>
        <authorList>
            <person name="Momper L."/>
            <person name="Jungbluth S.P."/>
            <person name="Lee M.D."/>
            <person name="Amend J.P."/>
        </authorList>
    </citation>
    <scope>NUCLEOTIDE SEQUENCE [LARGE SCALE GENOMIC DNA]</scope>
    <source>
        <strain evidence="2">SURF_26</strain>
    </source>
</reference>
<dbReference type="EMBL" id="QZJZ01000087">
    <property type="protein sequence ID" value="RJP57012.1"/>
    <property type="molecule type" value="Genomic_DNA"/>
</dbReference>
<evidence type="ECO:0000313" key="3">
    <source>
        <dbReference type="Proteomes" id="UP000266426"/>
    </source>
</evidence>
<comment type="caution">
    <text evidence="2">The sequence shown here is derived from an EMBL/GenBank/DDBJ whole genome shotgun (WGS) entry which is preliminary data.</text>
</comment>
<evidence type="ECO:0000256" key="1">
    <source>
        <dbReference type="SAM" id="MobiDB-lite"/>
    </source>
</evidence>
<dbReference type="Proteomes" id="UP000266426">
    <property type="component" value="Unassembled WGS sequence"/>
</dbReference>
<feature type="region of interest" description="Disordered" evidence="1">
    <location>
        <begin position="344"/>
        <end position="391"/>
    </location>
</feature>
<name>A0A3A4QW96_9BACT</name>
<protein>
    <submittedName>
        <fullName evidence="2">Uncharacterized protein</fullName>
    </submittedName>
</protein>
<organism evidence="2 3">
    <name type="scientific">Candidatus Auribacter fodinae</name>
    <dbReference type="NCBI Taxonomy" id="2093366"/>
    <lineage>
        <taxon>Bacteria</taxon>
        <taxon>Pseudomonadati</taxon>
        <taxon>Candidatus Auribacterota</taxon>
        <taxon>Candidatus Auribacteria</taxon>
        <taxon>Candidatus Auribacterales</taxon>
        <taxon>Candidatus Auribacteraceae</taxon>
        <taxon>Candidatus Auribacter</taxon>
    </lineage>
</organism>